<feature type="domain" description="Succinylglutamate desuccinylase/Aspartoacylase catalytic" evidence="5">
    <location>
        <begin position="24"/>
        <end position="214"/>
    </location>
</feature>
<evidence type="ECO:0000313" key="7">
    <source>
        <dbReference type="Proteomes" id="UP001236663"/>
    </source>
</evidence>
<keyword evidence="3" id="KW-0378">Hydrolase</keyword>
<keyword evidence="2" id="KW-0479">Metal-binding</keyword>
<dbReference type="PANTHER" id="PTHR15162:SF7">
    <property type="entry name" value="SUCCINYLGLUTAMATE DESUCCINYLASE"/>
    <property type="match status" value="1"/>
</dbReference>
<evidence type="ECO:0000256" key="2">
    <source>
        <dbReference type="ARBA" id="ARBA00022723"/>
    </source>
</evidence>
<keyword evidence="4" id="KW-0862">Zinc</keyword>
<dbReference type="EMBL" id="JAUFQS010000007">
    <property type="protein sequence ID" value="MDN3687892.1"/>
    <property type="molecule type" value="Genomic_DNA"/>
</dbReference>
<dbReference type="SUPFAM" id="SSF53187">
    <property type="entry name" value="Zn-dependent exopeptidases"/>
    <property type="match status" value="1"/>
</dbReference>
<protein>
    <submittedName>
        <fullName evidence="6">Succinylglutamate desuccinylase/aspartoacylase family protein</fullName>
    </submittedName>
</protein>
<dbReference type="Pfam" id="PF24827">
    <property type="entry name" value="AstE_AspA_cat"/>
    <property type="match status" value="1"/>
</dbReference>
<dbReference type="RefSeq" id="WP_163384334.1">
    <property type="nucleotide sequence ID" value="NZ_JAUFQS010000007.1"/>
</dbReference>
<dbReference type="Proteomes" id="UP001236663">
    <property type="component" value="Unassembled WGS sequence"/>
</dbReference>
<comment type="cofactor">
    <cofactor evidence="1">
        <name>Zn(2+)</name>
        <dbReference type="ChEBI" id="CHEBI:29105"/>
    </cofactor>
</comment>
<proteinExistence type="predicted"/>
<name>A0ABT8C6Y7_9BACT</name>
<evidence type="ECO:0000259" key="5">
    <source>
        <dbReference type="Pfam" id="PF24827"/>
    </source>
</evidence>
<evidence type="ECO:0000256" key="3">
    <source>
        <dbReference type="ARBA" id="ARBA00022801"/>
    </source>
</evidence>
<comment type="caution">
    <text evidence="6">The sequence shown here is derived from an EMBL/GenBank/DDBJ whole genome shotgun (WGS) entry which is preliminary data.</text>
</comment>
<dbReference type="InterPro" id="IPR050178">
    <property type="entry name" value="AspA/AstE_fam"/>
</dbReference>
<reference evidence="7" key="1">
    <citation type="journal article" date="2019" name="Int. J. Syst. Evol. Microbiol.">
        <title>The Global Catalogue of Microorganisms (GCM) 10K type strain sequencing project: providing services to taxonomists for standard genome sequencing and annotation.</title>
        <authorList>
            <consortium name="The Broad Institute Genomics Platform"/>
            <consortium name="The Broad Institute Genome Sequencing Center for Infectious Disease"/>
            <person name="Wu L."/>
            <person name="Ma J."/>
        </authorList>
    </citation>
    <scope>NUCLEOTIDE SEQUENCE [LARGE SCALE GENOMIC DNA]</scope>
    <source>
        <strain evidence="7">CECT 7706</strain>
    </source>
</reference>
<dbReference type="PANTHER" id="PTHR15162">
    <property type="entry name" value="ASPARTOACYLASE"/>
    <property type="match status" value="1"/>
</dbReference>
<keyword evidence="7" id="KW-1185">Reference proteome</keyword>
<gene>
    <name evidence="6" type="ORF">QWZ15_08625</name>
</gene>
<dbReference type="InterPro" id="IPR055438">
    <property type="entry name" value="AstE_AspA_cat"/>
</dbReference>
<accession>A0ABT8C6Y7</accession>
<sequence>MPETLLTKNNPRILFAHHQDETLPTLVVIAGIHGNEPASVMAMEDLFGQKNTGRFAFRGNVMVLKGNDQALKRKQRYIEKDLNRIWTKENLKLVRMKDSGESGFSYPELEELAALDHLITTIIARYGAGKMLFTDLHTTSSESCAFLPFNDTLVNRSVAKQFPVPLILGIEEYLEGPLMSHINDLGYPALGFEAGKHEDPDSIRRHQAFIKLCMNHLGIIQLTNTEKMREEKCLKSTLDIPEGFYEILCRYPISPEQDFEMKPGFFNFNPVQKGHELAQNNGKPVISPYKGMVFLPLYQQMGQEGFFIVRPVSKFWLWLSQILRKTFLPKMLPLLPGISRKKSYQNRYTANPKIARWLNKEIFHLLGFRIVLKDPESYWELVKRE</sequence>
<evidence type="ECO:0000313" key="6">
    <source>
        <dbReference type="EMBL" id="MDN3687892.1"/>
    </source>
</evidence>
<evidence type="ECO:0000256" key="1">
    <source>
        <dbReference type="ARBA" id="ARBA00001947"/>
    </source>
</evidence>
<dbReference type="Gene3D" id="3.40.630.10">
    <property type="entry name" value="Zn peptidases"/>
    <property type="match status" value="1"/>
</dbReference>
<organism evidence="6 7">
    <name type="scientific">Cyclobacterium jeungdonense</name>
    <dbReference type="NCBI Taxonomy" id="708087"/>
    <lineage>
        <taxon>Bacteria</taxon>
        <taxon>Pseudomonadati</taxon>
        <taxon>Bacteroidota</taxon>
        <taxon>Cytophagia</taxon>
        <taxon>Cytophagales</taxon>
        <taxon>Cyclobacteriaceae</taxon>
        <taxon>Cyclobacterium</taxon>
    </lineage>
</organism>
<evidence type="ECO:0000256" key="4">
    <source>
        <dbReference type="ARBA" id="ARBA00022833"/>
    </source>
</evidence>